<accession>A0A8J4Q3T8</accession>
<dbReference type="NCBIfam" id="NF001099">
    <property type="entry name" value="PRK00132.1"/>
    <property type="match status" value="1"/>
</dbReference>
<dbReference type="GO" id="GO:0003723">
    <property type="term" value="F:RNA binding"/>
    <property type="evidence" value="ECO:0007669"/>
    <property type="project" value="TreeGrafter"/>
</dbReference>
<keyword evidence="3" id="KW-0687">Ribonucleoprotein</keyword>
<protein>
    <recommendedName>
        <fullName evidence="6">30S ribosomal protein S9</fullName>
    </recommendedName>
</protein>
<keyword evidence="2" id="KW-0689">Ribosomal protein</keyword>
<comment type="similarity">
    <text evidence="1">Belongs to the universal ribosomal protein uS9 family.</text>
</comment>
<dbReference type="OrthoDB" id="10254627at2759"/>
<organism evidence="4 5">
    <name type="scientific">Polysphondylium violaceum</name>
    <dbReference type="NCBI Taxonomy" id="133409"/>
    <lineage>
        <taxon>Eukaryota</taxon>
        <taxon>Amoebozoa</taxon>
        <taxon>Evosea</taxon>
        <taxon>Eumycetozoa</taxon>
        <taxon>Dictyostelia</taxon>
        <taxon>Dictyosteliales</taxon>
        <taxon>Dictyosteliaceae</taxon>
        <taxon>Polysphondylium</taxon>
    </lineage>
</organism>
<dbReference type="AlphaFoldDB" id="A0A8J4Q3T8"/>
<dbReference type="EMBL" id="AJWJ01000006">
    <property type="protein sequence ID" value="KAF2078349.1"/>
    <property type="molecule type" value="Genomic_DNA"/>
</dbReference>
<dbReference type="GO" id="GO:0006412">
    <property type="term" value="P:translation"/>
    <property type="evidence" value="ECO:0007669"/>
    <property type="project" value="InterPro"/>
</dbReference>
<dbReference type="Gene3D" id="3.30.230.10">
    <property type="match status" value="1"/>
</dbReference>
<dbReference type="GO" id="GO:0003735">
    <property type="term" value="F:structural constituent of ribosome"/>
    <property type="evidence" value="ECO:0007669"/>
    <property type="project" value="InterPro"/>
</dbReference>
<evidence type="ECO:0008006" key="6">
    <source>
        <dbReference type="Google" id="ProtNLM"/>
    </source>
</evidence>
<dbReference type="InterPro" id="IPR020568">
    <property type="entry name" value="Ribosomal_Su5_D2-typ_SF"/>
</dbReference>
<comment type="caution">
    <text evidence="4">The sequence shown here is derived from an EMBL/GenBank/DDBJ whole genome shotgun (WGS) entry which is preliminary data.</text>
</comment>
<dbReference type="PANTHER" id="PTHR21569">
    <property type="entry name" value="RIBOSOMAL PROTEIN S9"/>
    <property type="match status" value="1"/>
</dbReference>
<keyword evidence="5" id="KW-1185">Reference proteome</keyword>
<dbReference type="GO" id="GO:0005763">
    <property type="term" value="C:mitochondrial small ribosomal subunit"/>
    <property type="evidence" value="ECO:0007669"/>
    <property type="project" value="TreeGrafter"/>
</dbReference>
<evidence type="ECO:0000256" key="1">
    <source>
        <dbReference type="ARBA" id="ARBA00005251"/>
    </source>
</evidence>
<evidence type="ECO:0000256" key="2">
    <source>
        <dbReference type="ARBA" id="ARBA00022980"/>
    </source>
</evidence>
<proteinExistence type="inferred from homology"/>
<gene>
    <name evidence="4" type="ORF">CYY_000333</name>
</gene>
<reference evidence="4" key="1">
    <citation type="submission" date="2020-01" db="EMBL/GenBank/DDBJ databases">
        <title>Development of genomics and gene disruption for Polysphondylium violaceum indicates a role for the polyketide synthase stlB in stalk morphogenesis.</title>
        <authorList>
            <person name="Narita B."/>
            <person name="Kawabe Y."/>
            <person name="Kin K."/>
            <person name="Saito T."/>
            <person name="Gibbs R."/>
            <person name="Kuspa A."/>
            <person name="Muzny D."/>
            <person name="Queller D."/>
            <person name="Richards S."/>
            <person name="Strassman J."/>
            <person name="Sucgang R."/>
            <person name="Worley K."/>
            <person name="Schaap P."/>
        </authorList>
    </citation>
    <scope>NUCLEOTIDE SEQUENCE</scope>
    <source>
        <strain evidence="4">QSvi11</strain>
    </source>
</reference>
<dbReference type="InterPro" id="IPR023035">
    <property type="entry name" value="Ribosomal_uS9_bac/plastid"/>
</dbReference>
<evidence type="ECO:0000313" key="5">
    <source>
        <dbReference type="Proteomes" id="UP000695562"/>
    </source>
</evidence>
<evidence type="ECO:0000256" key="3">
    <source>
        <dbReference type="ARBA" id="ARBA00023274"/>
    </source>
</evidence>
<dbReference type="SUPFAM" id="SSF54211">
    <property type="entry name" value="Ribosomal protein S5 domain 2-like"/>
    <property type="match status" value="1"/>
</dbReference>
<dbReference type="Proteomes" id="UP000695562">
    <property type="component" value="Unassembled WGS sequence"/>
</dbReference>
<evidence type="ECO:0000313" key="4">
    <source>
        <dbReference type="EMBL" id="KAF2078349.1"/>
    </source>
</evidence>
<dbReference type="Pfam" id="PF00380">
    <property type="entry name" value="Ribosomal_S9"/>
    <property type="match status" value="1"/>
</dbReference>
<dbReference type="InterPro" id="IPR000754">
    <property type="entry name" value="Ribosomal_uS9"/>
</dbReference>
<dbReference type="InterPro" id="IPR014721">
    <property type="entry name" value="Ribsml_uS5_D2-typ_fold_subgr"/>
</dbReference>
<sequence length="317" mass="35953">MINRILLNTPSKGYLKRSIDTTIIGLSGLSLQNNSSRCISSSSSNKQNCRCLSCTKSNNIYSIRSYSTNNNNKENEIGINNEAFKKKLVDNYKDETNSRKILENLNQELHSAPKSYKKADDYQVRSPIVSPHEDEEFNQRFSAADYANILHEKEFADSNREEELLPFDDVNRFKPFAPLRPRIQQTQVIDGASSGYSKRKRSRAVATIKEGAGEISINGRPLNEYFHAISYKDSVLQPLVVSETLMKWNVDVRAWGGGMKGQAEAIRRALAMALCKYDLAYRPSLKLAGLLKNDARKVERKKPGQLKARKKFPLVKR</sequence>
<dbReference type="PANTHER" id="PTHR21569:SF1">
    <property type="entry name" value="SMALL RIBOSOMAL SUBUNIT PROTEIN US9M"/>
    <property type="match status" value="1"/>
</dbReference>
<name>A0A8J4Q3T8_9MYCE</name>